<keyword evidence="5" id="KW-0732">Signal</keyword>
<dbReference type="AlphaFoldDB" id="A0A498CR00"/>
<keyword evidence="7" id="KW-0413">Isomerase</keyword>
<dbReference type="InterPro" id="IPR013766">
    <property type="entry name" value="Thioredoxin_domain"/>
</dbReference>
<evidence type="ECO:0000256" key="2">
    <source>
        <dbReference type="ARBA" id="ARBA00022748"/>
    </source>
</evidence>
<keyword evidence="2" id="KW-0201">Cytochrome c-type biogenesis</keyword>
<protein>
    <submittedName>
        <fullName evidence="7">Thiol-disulfide isomerase/thioredoxin</fullName>
    </submittedName>
</protein>
<evidence type="ECO:0000256" key="5">
    <source>
        <dbReference type="SAM" id="SignalP"/>
    </source>
</evidence>
<proteinExistence type="predicted"/>
<accession>A0A498CR00</accession>
<dbReference type="InterPro" id="IPR036249">
    <property type="entry name" value="Thioredoxin-like_sf"/>
</dbReference>
<evidence type="ECO:0000256" key="4">
    <source>
        <dbReference type="ARBA" id="ARBA00023284"/>
    </source>
</evidence>
<dbReference type="PANTHER" id="PTHR42852:SF6">
    <property type="entry name" value="THIOL:DISULFIDE INTERCHANGE PROTEIN DSBE"/>
    <property type="match status" value="1"/>
</dbReference>
<gene>
    <name evidence="7" type="ORF">BCL79_0719</name>
</gene>
<dbReference type="GO" id="GO:0030313">
    <property type="term" value="C:cell envelope"/>
    <property type="evidence" value="ECO:0007669"/>
    <property type="project" value="UniProtKB-SubCell"/>
</dbReference>
<organism evidence="7 8">
    <name type="scientific">Stenotrophomonas rhizophila</name>
    <dbReference type="NCBI Taxonomy" id="216778"/>
    <lineage>
        <taxon>Bacteria</taxon>
        <taxon>Pseudomonadati</taxon>
        <taxon>Pseudomonadota</taxon>
        <taxon>Gammaproteobacteria</taxon>
        <taxon>Lysobacterales</taxon>
        <taxon>Lysobacteraceae</taxon>
        <taxon>Stenotrophomonas</taxon>
    </lineage>
</organism>
<dbReference type="GO" id="GO:0017004">
    <property type="term" value="P:cytochrome complex assembly"/>
    <property type="evidence" value="ECO:0007669"/>
    <property type="project" value="UniProtKB-KW"/>
</dbReference>
<feature type="domain" description="Thioredoxin" evidence="6">
    <location>
        <begin position="33"/>
        <end position="176"/>
    </location>
</feature>
<dbReference type="GO" id="GO:0015036">
    <property type="term" value="F:disulfide oxidoreductase activity"/>
    <property type="evidence" value="ECO:0007669"/>
    <property type="project" value="UniProtKB-ARBA"/>
</dbReference>
<keyword evidence="4" id="KW-0676">Redox-active center</keyword>
<keyword evidence="3" id="KW-1015">Disulfide bond</keyword>
<dbReference type="InterPro" id="IPR017937">
    <property type="entry name" value="Thioredoxin_CS"/>
</dbReference>
<sequence>MTSPASHLPALLATVLMLALPLASHAAPPTPPASAGQAAPALHWTDLDGAPAALAQWRGRPVLLNYWASWCGPCLKELPDLQHFSQAQAPLPNGVQVVGIALDDIEAANALRDQLQLTYRQLVESDGPPGSAATFGNRIGTLPFSVLIDAQGTVLQVHNGPLHPADLERWAAAARGAP</sequence>
<dbReference type="Pfam" id="PF08534">
    <property type="entry name" value="Redoxin"/>
    <property type="match status" value="1"/>
</dbReference>
<evidence type="ECO:0000259" key="6">
    <source>
        <dbReference type="PROSITE" id="PS51352"/>
    </source>
</evidence>
<evidence type="ECO:0000313" key="7">
    <source>
        <dbReference type="EMBL" id="RLK56335.1"/>
    </source>
</evidence>
<feature type="signal peptide" evidence="5">
    <location>
        <begin position="1"/>
        <end position="26"/>
    </location>
</feature>
<dbReference type="InterPro" id="IPR013740">
    <property type="entry name" value="Redoxin"/>
</dbReference>
<name>A0A498CR00_9GAMM</name>
<dbReference type="SUPFAM" id="SSF52833">
    <property type="entry name" value="Thioredoxin-like"/>
    <property type="match status" value="1"/>
</dbReference>
<comment type="caution">
    <text evidence="7">The sequence shown here is derived from an EMBL/GenBank/DDBJ whole genome shotgun (WGS) entry which is preliminary data.</text>
</comment>
<evidence type="ECO:0000313" key="8">
    <source>
        <dbReference type="Proteomes" id="UP000274786"/>
    </source>
</evidence>
<dbReference type="CDD" id="cd02966">
    <property type="entry name" value="TlpA_like_family"/>
    <property type="match status" value="1"/>
</dbReference>
<comment type="subcellular location">
    <subcellularLocation>
        <location evidence="1">Cell envelope</location>
    </subcellularLocation>
</comment>
<evidence type="ECO:0000256" key="1">
    <source>
        <dbReference type="ARBA" id="ARBA00004196"/>
    </source>
</evidence>
<dbReference type="InterPro" id="IPR050553">
    <property type="entry name" value="Thioredoxin_ResA/DsbE_sf"/>
</dbReference>
<feature type="chain" id="PRO_5019757970" evidence="5">
    <location>
        <begin position="27"/>
        <end position="178"/>
    </location>
</feature>
<reference evidence="7 8" key="1">
    <citation type="submission" date="2018-10" db="EMBL/GenBank/DDBJ databases">
        <title>Comparative analysis of microorganisms from saline springs in Andes Mountain Range, Colombia.</title>
        <authorList>
            <person name="Rubin E."/>
        </authorList>
    </citation>
    <scope>NUCLEOTIDE SEQUENCE [LARGE SCALE GENOMIC DNA]</scope>
    <source>
        <strain evidence="7 8">USBA GBX 843</strain>
    </source>
</reference>
<dbReference type="PROSITE" id="PS51352">
    <property type="entry name" value="THIOREDOXIN_2"/>
    <property type="match status" value="1"/>
</dbReference>
<dbReference type="PANTHER" id="PTHR42852">
    <property type="entry name" value="THIOL:DISULFIDE INTERCHANGE PROTEIN DSBE"/>
    <property type="match status" value="1"/>
</dbReference>
<dbReference type="RefSeq" id="WP_121037443.1">
    <property type="nucleotide sequence ID" value="NZ_RCDC01000004.1"/>
</dbReference>
<dbReference type="PROSITE" id="PS00194">
    <property type="entry name" value="THIOREDOXIN_1"/>
    <property type="match status" value="1"/>
</dbReference>
<dbReference type="EMBL" id="RCDC01000004">
    <property type="protein sequence ID" value="RLK56335.1"/>
    <property type="molecule type" value="Genomic_DNA"/>
</dbReference>
<dbReference type="Proteomes" id="UP000274786">
    <property type="component" value="Unassembled WGS sequence"/>
</dbReference>
<evidence type="ECO:0000256" key="3">
    <source>
        <dbReference type="ARBA" id="ARBA00023157"/>
    </source>
</evidence>
<dbReference type="Gene3D" id="3.40.30.10">
    <property type="entry name" value="Glutaredoxin"/>
    <property type="match status" value="1"/>
</dbReference>
<dbReference type="GO" id="GO:0016853">
    <property type="term" value="F:isomerase activity"/>
    <property type="evidence" value="ECO:0007669"/>
    <property type="project" value="UniProtKB-KW"/>
</dbReference>
<dbReference type="OrthoDB" id="9788279at2"/>